<name>W7XHP0_TETTS</name>
<gene>
    <name evidence="1" type="ORF">TTHERM_001086751</name>
</gene>
<reference evidence="2" key="1">
    <citation type="journal article" date="2006" name="PLoS Biol.">
        <title>Macronuclear genome sequence of the ciliate Tetrahymena thermophila, a model eukaryote.</title>
        <authorList>
            <person name="Eisen J.A."/>
            <person name="Coyne R.S."/>
            <person name="Wu M."/>
            <person name="Wu D."/>
            <person name="Thiagarajan M."/>
            <person name="Wortman J.R."/>
            <person name="Badger J.H."/>
            <person name="Ren Q."/>
            <person name="Amedeo P."/>
            <person name="Jones K.M."/>
            <person name="Tallon L.J."/>
            <person name="Delcher A.L."/>
            <person name="Salzberg S.L."/>
            <person name="Silva J.C."/>
            <person name="Haas B.J."/>
            <person name="Majoros W.H."/>
            <person name="Farzad M."/>
            <person name="Carlton J.M."/>
            <person name="Smith R.K. Jr."/>
            <person name="Garg J."/>
            <person name="Pearlman R.E."/>
            <person name="Karrer K.M."/>
            <person name="Sun L."/>
            <person name="Manning G."/>
            <person name="Elde N.C."/>
            <person name="Turkewitz A.P."/>
            <person name="Asai D.J."/>
            <person name="Wilkes D.E."/>
            <person name="Wang Y."/>
            <person name="Cai H."/>
            <person name="Collins K."/>
            <person name="Stewart B.A."/>
            <person name="Lee S.R."/>
            <person name="Wilamowska K."/>
            <person name="Weinberg Z."/>
            <person name="Ruzzo W.L."/>
            <person name="Wloga D."/>
            <person name="Gaertig J."/>
            <person name="Frankel J."/>
            <person name="Tsao C.-C."/>
            <person name="Gorovsky M.A."/>
            <person name="Keeling P.J."/>
            <person name="Waller R.F."/>
            <person name="Patron N.J."/>
            <person name="Cherry J.M."/>
            <person name="Stover N.A."/>
            <person name="Krieger C.J."/>
            <person name="del Toro C."/>
            <person name="Ryder H.F."/>
            <person name="Williamson S.C."/>
            <person name="Barbeau R.A."/>
            <person name="Hamilton E.P."/>
            <person name="Orias E."/>
        </authorList>
    </citation>
    <scope>NUCLEOTIDE SEQUENCE [LARGE SCALE GENOMIC DNA]</scope>
    <source>
        <strain evidence="2">SB210</strain>
    </source>
</reference>
<sequence length="156" mass="18841">MLNFFKAFSIIQKANQVITQQNYKILAFFVQHSTFQFRKMMFPTSCTKGQNDQQSHDLNLRLKQVQNIYYFLNKPFLSLRERCNDENIHIPLLQKKKQAKINYFNWLYKIKLNHIKYLKSFHKITLKIFFLASFQHAYILKKVFLRIILKILGSKS</sequence>
<dbReference type="Proteomes" id="UP000009168">
    <property type="component" value="Unassembled WGS sequence"/>
</dbReference>
<dbReference type="InParanoid" id="W7XHP0"/>
<organism evidence="1 2">
    <name type="scientific">Tetrahymena thermophila (strain SB210)</name>
    <dbReference type="NCBI Taxonomy" id="312017"/>
    <lineage>
        <taxon>Eukaryota</taxon>
        <taxon>Sar</taxon>
        <taxon>Alveolata</taxon>
        <taxon>Ciliophora</taxon>
        <taxon>Intramacronucleata</taxon>
        <taxon>Oligohymenophorea</taxon>
        <taxon>Hymenostomatida</taxon>
        <taxon>Tetrahymenina</taxon>
        <taxon>Tetrahymenidae</taxon>
        <taxon>Tetrahymena</taxon>
    </lineage>
</organism>
<evidence type="ECO:0000313" key="2">
    <source>
        <dbReference type="Proteomes" id="UP000009168"/>
    </source>
</evidence>
<evidence type="ECO:0000313" key="1">
    <source>
        <dbReference type="EMBL" id="EWS73941.1"/>
    </source>
</evidence>
<keyword evidence="2" id="KW-1185">Reference proteome</keyword>
<dbReference type="RefSeq" id="XP_012653522.1">
    <property type="nucleotide sequence ID" value="XM_012798068.1"/>
</dbReference>
<dbReference type="KEGG" id="tet:TTHERM_001086751"/>
<dbReference type="EMBL" id="GG662662">
    <property type="protein sequence ID" value="EWS73941.1"/>
    <property type="molecule type" value="Genomic_DNA"/>
</dbReference>
<proteinExistence type="predicted"/>
<dbReference type="GeneID" id="24441661"/>
<dbReference type="AlphaFoldDB" id="W7XHP0"/>
<protein>
    <submittedName>
        <fullName evidence="1">Uncharacterized protein</fullName>
    </submittedName>
</protein>
<accession>W7XHP0</accession>